<proteinExistence type="predicted"/>
<sequence>MDTERLFELLNRIYPVSEEFRNAIERELIQLSFPKNHVLLEPPNVAGHSYFINSGFAISYTYFEGKKDITWLWPAGGIMVAGKSLFEQVASREFIQLVEPSELLCMSYHSLLKLFEAYPETNILYRAVLHQYFEQSQARIEDMKNLSAIQNYRKLINGFPGIEQVLSQEQISSYLGIAPQSLSRMKKRNERS</sequence>
<dbReference type="EMBL" id="CP032382">
    <property type="protein sequence ID" value="AYB32013.1"/>
    <property type="molecule type" value="Genomic_DNA"/>
</dbReference>
<reference evidence="2" key="1">
    <citation type="submission" date="2018-09" db="EMBL/GenBank/DDBJ databases">
        <title>Chryseolinea sp. KIS68-18 isolated from soil.</title>
        <authorList>
            <person name="Weon H.-Y."/>
            <person name="Kwon S.-W."/>
            <person name="Lee S.A."/>
        </authorList>
    </citation>
    <scope>NUCLEOTIDE SEQUENCE [LARGE SCALE GENOMIC DNA]</scope>
    <source>
        <strain evidence="2">KIS68-18</strain>
    </source>
</reference>
<gene>
    <name evidence="1" type="ORF">D4L85_16205</name>
</gene>
<dbReference type="AlphaFoldDB" id="A0A385SJT6"/>
<dbReference type="KEGG" id="chk:D4L85_16205"/>
<evidence type="ECO:0000313" key="2">
    <source>
        <dbReference type="Proteomes" id="UP000266183"/>
    </source>
</evidence>
<dbReference type="OrthoDB" id="667553at2"/>
<name>A0A385SJT6_9BACT</name>
<evidence type="ECO:0000313" key="1">
    <source>
        <dbReference type="EMBL" id="AYB32013.1"/>
    </source>
</evidence>
<keyword evidence="2" id="KW-1185">Reference proteome</keyword>
<dbReference type="Gene3D" id="2.60.120.10">
    <property type="entry name" value="Jelly Rolls"/>
    <property type="match status" value="1"/>
</dbReference>
<dbReference type="Proteomes" id="UP000266183">
    <property type="component" value="Chromosome"/>
</dbReference>
<organism evidence="1 2">
    <name type="scientific">Chryseolinea soli</name>
    <dbReference type="NCBI Taxonomy" id="2321403"/>
    <lineage>
        <taxon>Bacteria</taxon>
        <taxon>Pseudomonadati</taxon>
        <taxon>Bacteroidota</taxon>
        <taxon>Cytophagia</taxon>
        <taxon>Cytophagales</taxon>
        <taxon>Fulvivirgaceae</taxon>
        <taxon>Chryseolinea</taxon>
    </lineage>
</organism>
<dbReference type="RefSeq" id="WP_119755274.1">
    <property type="nucleotide sequence ID" value="NZ_CP032382.1"/>
</dbReference>
<dbReference type="SUPFAM" id="SSF51206">
    <property type="entry name" value="cAMP-binding domain-like"/>
    <property type="match status" value="1"/>
</dbReference>
<dbReference type="InterPro" id="IPR018490">
    <property type="entry name" value="cNMP-bd_dom_sf"/>
</dbReference>
<dbReference type="InterPro" id="IPR014710">
    <property type="entry name" value="RmlC-like_jellyroll"/>
</dbReference>
<protein>
    <submittedName>
        <fullName evidence="1">Crp/Fnr family transcriptional regulator</fullName>
    </submittedName>
</protein>
<accession>A0A385SJT6</accession>